<dbReference type="Pfam" id="PF02463">
    <property type="entry name" value="SMC_N"/>
    <property type="match status" value="1"/>
</dbReference>
<keyword evidence="5" id="KW-0158">Chromosome</keyword>
<keyword evidence="7" id="KW-0067">ATP-binding</keyword>
<dbReference type="EMBL" id="LGSR01000019">
    <property type="protein sequence ID" value="KOS19946.1"/>
    <property type="molecule type" value="Genomic_DNA"/>
</dbReference>
<evidence type="ECO:0000256" key="7">
    <source>
        <dbReference type="ARBA" id="ARBA00022840"/>
    </source>
</evidence>
<dbReference type="GO" id="GO:0005524">
    <property type="term" value="F:ATP binding"/>
    <property type="evidence" value="ECO:0007669"/>
    <property type="project" value="UniProtKB-KW"/>
</dbReference>
<dbReference type="GO" id="GO:0005634">
    <property type="term" value="C:nucleus"/>
    <property type="evidence" value="ECO:0007669"/>
    <property type="project" value="UniProtKB-SubCell"/>
</dbReference>
<proteinExistence type="inferred from homology"/>
<dbReference type="PANTHER" id="PTHR45916">
    <property type="entry name" value="STRUCTURAL MAINTENANCE OF CHROMOSOMES PROTEIN 5"/>
    <property type="match status" value="1"/>
</dbReference>
<evidence type="ECO:0000313" key="14">
    <source>
        <dbReference type="Proteomes" id="UP000053831"/>
    </source>
</evidence>
<organism evidence="13 14">
    <name type="scientific">Escovopsis weberi</name>
    <dbReference type="NCBI Taxonomy" id="150374"/>
    <lineage>
        <taxon>Eukaryota</taxon>
        <taxon>Fungi</taxon>
        <taxon>Dikarya</taxon>
        <taxon>Ascomycota</taxon>
        <taxon>Pezizomycotina</taxon>
        <taxon>Sordariomycetes</taxon>
        <taxon>Hypocreomycetidae</taxon>
        <taxon>Hypocreales</taxon>
        <taxon>Hypocreaceae</taxon>
        <taxon>Escovopsis</taxon>
    </lineage>
</organism>
<dbReference type="GO" id="GO:0030915">
    <property type="term" value="C:Smc5-Smc6 complex"/>
    <property type="evidence" value="ECO:0007669"/>
    <property type="project" value="UniProtKB-ARBA"/>
</dbReference>
<keyword evidence="9" id="KW-0539">Nucleus</keyword>
<evidence type="ECO:0000256" key="4">
    <source>
        <dbReference type="ARBA" id="ARBA00018687"/>
    </source>
</evidence>
<dbReference type="GO" id="GO:0000724">
    <property type="term" value="P:double-strand break repair via homologous recombination"/>
    <property type="evidence" value="ECO:0007669"/>
    <property type="project" value="TreeGrafter"/>
</dbReference>
<keyword evidence="8 10" id="KW-0175">Coiled coil</keyword>
<comment type="caution">
    <text evidence="13">The sequence shown here is derived from an EMBL/GenBank/DDBJ whole genome shotgun (WGS) entry which is preliminary data.</text>
</comment>
<name>A0A0M8MV05_ESCWE</name>
<feature type="region of interest" description="Disordered" evidence="11">
    <location>
        <begin position="768"/>
        <end position="802"/>
    </location>
</feature>
<evidence type="ECO:0000259" key="12">
    <source>
        <dbReference type="Pfam" id="PF02463"/>
    </source>
</evidence>
<reference evidence="13 14" key="1">
    <citation type="submission" date="2015-07" db="EMBL/GenBank/DDBJ databases">
        <title>The genome of the fungus Escovopsis weberi, a specialized disease agent of ant agriculture.</title>
        <authorList>
            <person name="de Man T.J."/>
            <person name="Stajich J.E."/>
            <person name="Kubicek C.P."/>
            <person name="Chenthamara K."/>
            <person name="Atanasova L."/>
            <person name="Druzhinina I.S."/>
            <person name="Birnbaum S."/>
            <person name="Barribeau S.M."/>
            <person name="Teiling C."/>
            <person name="Suen G."/>
            <person name="Currie C."/>
            <person name="Gerardo N.M."/>
        </authorList>
    </citation>
    <scope>NUCLEOTIDE SEQUENCE [LARGE SCALE GENOMIC DNA]</scope>
</reference>
<evidence type="ECO:0000256" key="1">
    <source>
        <dbReference type="ARBA" id="ARBA00004123"/>
    </source>
</evidence>
<keyword evidence="6" id="KW-0547">Nucleotide-binding</keyword>
<accession>A0A0M8MV05</accession>
<evidence type="ECO:0000256" key="10">
    <source>
        <dbReference type="SAM" id="Coils"/>
    </source>
</evidence>
<feature type="coiled-coil region" evidence="10">
    <location>
        <begin position="618"/>
        <end position="680"/>
    </location>
</feature>
<comment type="subcellular location">
    <subcellularLocation>
        <location evidence="2">Chromosome</location>
    </subcellularLocation>
    <subcellularLocation>
        <location evidence="1">Nucleus</location>
    </subcellularLocation>
</comment>
<comment type="similarity">
    <text evidence="3">Belongs to the SMC family. SMC5 subfamily.</text>
</comment>
<dbReference type="AlphaFoldDB" id="A0A0M8MV05"/>
<dbReference type="SUPFAM" id="SSF52540">
    <property type="entry name" value="P-loop containing nucleoside triphosphate hydrolases"/>
    <property type="match status" value="1"/>
</dbReference>
<dbReference type="Gene3D" id="3.40.50.300">
    <property type="entry name" value="P-loop containing nucleotide triphosphate hydrolases"/>
    <property type="match status" value="2"/>
</dbReference>
<evidence type="ECO:0000256" key="2">
    <source>
        <dbReference type="ARBA" id="ARBA00004286"/>
    </source>
</evidence>
<dbReference type="FunFam" id="3.40.50.300:FF:001301">
    <property type="entry name" value="Structural maintenance of chromosomes 5"/>
    <property type="match status" value="1"/>
</dbReference>
<evidence type="ECO:0000256" key="5">
    <source>
        <dbReference type="ARBA" id="ARBA00022454"/>
    </source>
</evidence>
<evidence type="ECO:0000256" key="11">
    <source>
        <dbReference type="SAM" id="MobiDB-lite"/>
    </source>
</evidence>
<dbReference type="PANTHER" id="PTHR45916:SF1">
    <property type="entry name" value="STRUCTURAL MAINTENANCE OF CHROMOSOMES PROTEIN 5"/>
    <property type="match status" value="1"/>
</dbReference>
<dbReference type="STRING" id="150374.A0A0M8MV05"/>
<gene>
    <name evidence="13" type="ORF">ESCO_005700</name>
</gene>
<sequence>MTNFQPGAIVRVSVENFVTYEQADFYPGPHLNMIIGPNGVGKSTLVCAICLGLGYTPKLLGRASTIKEFIRLNKNRATIEIELQKRPGDQSNYVVKVLIRSDQSALKWWLNGEETTQKKILEVGQKLKLQVDNLCQFLPQDRVAEFANSTPVALLHETLRAAAPQKVRDEHEQLQNLHKERKHITESLDSDKERLENLQTRQAGLQADVDRLRERQVIQERVENLEGALVCARYQEARNKFEAAKSRQQQAAAALLRYEREVQPSLEAVNQKEVYVNAIKPVIRARAQKLKEAQAAAQQMAEEVRAAADKIQECDNGIAAERQGFDAKKKALSAAKTKITSLQADLRNQPDPFEPTAWNQKIRAEEHISRDIEADLVRLRGEIHNLHTDGKANKDETQRLRKNIDELDTKEGQQLSFIKSKYPEVARGWEWISENQDHFEKEVFGPPIITCSLKDERYSNQIQSFLQHDDFLCFTAQTKNDYKKLSDQFYRMMSLSVNIRTCFKPLSSFRSPVSAEEANSLSLDGFAIDYLQGPEPVLAMLCAEKRLHLSGLSLNEHSEAEYERLAHHATISTWAAGVQSYAIRRRREYGPQAMSAVTRGIQPGQFWTSQPNVATQERLELQRRLEEAKSELDEMKTKHKALSARKNELEEQKSKVEEKISDLKNEKNTLQREYQKWLAIPTKISAEEATKFATEEQMAAARQKISDLSFEGDRLAVERAKLAIRHLDAIDEIRDAHRGLLQANMRLIEAESDVVGLKERNKAVMEKLEEQKTASREAAAEKASAKEAATELRRQASEHMNSEAKKEILNELMQGKTADEIEHELNADKASLELIHAANPNAIREYEKREAEIAKVAKQLEGRNGKLGELDTQLRELMDSWEPRVDALVNEINNAFAYNFEQISCAGEVRIHKDEDFDQWALQIMVKFREYETLQQLNAHRQSGGERAVSTVFFLMALQSLAQSPFRVVDEINQGMDPRNERMVHERMVEIACREHTSQYFLVTPKLLTGLRYDARMRVLCIASGEHMPADGRRLDFRRCLDAHHARIVASA</sequence>
<evidence type="ECO:0000256" key="6">
    <source>
        <dbReference type="ARBA" id="ARBA00022741"/>
    </source>
</evidence>
<dbReference type="InterPro" id="IPR027417">
    <property type="entry name" value="P-loop_NTPase"/>
</dbReference>
<evidence type="ECO:0000256" key="8">
    <source>
        <dbReference type="ARBA" id="ARBA00023054"/>
    </source>
</evidence>
<dbReference type="InterPro" id="IPR003395">
    <property type="entry name" value="RecF/RecN/SMC_N"/>
</dbReference>
<evidence type="ECO:0000256" key="9">
    <source>
        <dbReference type="ARBA" id="ARBA00023242"/>
    </source>
</evidence>
<feature type="coiled-coil region" evidence="10">
    <location>
        <begin position="283"/>
        <end position="310"/>
    </location>
</feature>
<dbReference type="Proteomes" id="UP000053831">
    <property type="component" value="Unassembled WGS sequence"/>
</dbReference>
<evidence type="ECO:0000256" key="3">
    <source>
        <dbReference type="ARBA" id="ARBA00010171"/>
    </source>
</evidence>
<evidence type="ECO:0000313" key="13">
    <source>
        <dbReference type="EMBL" id="KOS19946.1"/>
    </source>
</evidence>
<keyword evidence="14" id="KW-1185">Reference proteome</keyword>
<feature type="domain" description="RecF/RecN/SMC N-terminal" evidence="12">
    <location>
        <begin position="9"/>
        <end position="1004"/>
    </location>
</feature>
<dbReference type="OrthoDB" id="10254973at2759"/>
<protein>
    <recommendedName>
        <fullName evidence="4">Structural maintenance of chromosomes protein 5</fullName>
    </recommendedName>
</protein>
<dbReference type="GO" id="GO:0003697">
    <property type="term" value="F:single-stranded DNA binding"/>
    <property type="evidence" value="ECO:0007669"/>
    <property type="project" value="TreeGrafter"/>
</dbReference>
<feature type="coiled-coil region" evidence="10">
    <location>
        <begin position="181"/>
        <end position="254"/>
    </location>
</feature>